<organism evidence="3 4">
    <name type="scientific">Paenibacillus bovis</name>
    <dbReference type="NCBI Taxonomy" id="1616788"/>
    <lineage>
        <taxon>Bacteria</taxon>
        <taxon>Bacillati</taxon>
        <taxon>Bacillota</taxon>
        <taxon>Bacilli</taxon>
        <taxon>Bacillales</taxon>
        <taxon>Paenibacillaceae</taxon>
        <taxon>Paenibacillus</taxon>
    </lineage>
</organism>
<dbReference type="KEGG" id="pbv:AR543_17720"/>
<feature type="domain" description="BIG2" evidence="2">
    <location>
        <begin position="371"/>
        <end position="453"/>
    </location>
</feature>
<feature type="domain" description="BIG2" evidence="2">
    <location>
        <begin position="291"/>
        <end position="369"/>
    </location>
</feature>
<evidence type="ECO:0000313" key="3">
    <source>
        <dbReference type="EMBL" id="ANF97665.1"/>
    </source>
</evidence>
<dbReference type="Proteomes" id="UP000078148">
    <property type="component" value="Chromosome"/>
</dbReference>
<keyword evidence="4" id="KW-1185">Reference proteome</keyword>
<dbReference type="SMART" id="SM00635">
    <property type="entry name" value="BID_2"/>
    <property type="match status" value="7"/>
</dbReference>
<feature type="signal peptide" evidence="1">
    <location>
        <begin position="1"/>
        <end position="28"/>
    </location>
</feature>
<evidence type="ECO:0000256" key="1">
    <source>
        <dbReference type="SAM" id="SignalP"/>
    </source>
</evidence>
<evidence type="ECO:0000313" key="4">
    <source>
        <dbReference type="Proteomes" id="UP000078148"/>
    </source>
</evidence>
<proteinExistence type="predicted"/>
<protein>
    <recommendedName>
        <fullName evidence="2">BIG2 domain-containing protein</fullName>
    </recommendedName>
</protein>
<dbReference type="SUPFAM" id="SSF49373">
    <property type="entry name" value="Invasin/intimin cell-adhesion fragments"/>
    <property type="match status" value="3"/>
</dbReference>
<sequence>MTRTAKLGNWMLALVLVSTMLFPSGVFAADTAAVSLKFDDNNTMTLSLEDDGQELNVYTVDGSGDTTDVSDKATWSTSSAAVATVKGGEVTPVSVGTTTITAKYGDLAATKKVTVTSPYTALTLSPAAGTNVTIGEPVEFTATATKQDGSTVDVTDSVTWSTYDIKVAKVVEGTVTGLSQGTTSLTAKYAGLVATSELYVRSSFQGLMLTPEDDQVMFIGQHPKQIVAEVGDASRVPTNVTSKVTWTSSNPLNATVENGVLTPWVEGTSTIKAQYEDFTKTFKVTVYKTMTKVQANVDSIDLVTGGSAALPKVTGTAVDGTTKDLSKLVDWTIDSSIASVTSTKVEAEGEGDTNLVGKIGDMTVTVPVSVKAKALTLTPSVSSLSIVVGSTATLPKVEAVTVDGNTIDVTDDVEWTLSSDKALIQEGKIKALVKGSTSLKGTYLNKNVRISVKMESKISSITATPAIIDLNLNKSKSINVKGVYADGKKATLSTKMNWVSSNPAVATVKGASVKAVGVGSATLTGSYQGLTATVKVNVTSKLKKLTISEKSLKLTTGDAKTVVLTAEYDTGEIVDVTKAAIWTTSKVTVATVKEGNITAVAKGSSSIKADFGGKRASVTVAVKDVAAAK</sequence>
<feature type="chain" id="PRO_5008005958" description="BIG2 domain-containing protein" evidence="1">
    <location>
        <begin position="29"/>
        <end position="629"/>
    </location>
</feature>
<feature type="domain" description="BIG2" evidence="2">
    <location>
        <begin position="203"/>
        <end position="285"/>
    </location>
</feature>
<dbReference type="Gene3D" id="2.60.40.1080">
    <property type="match status" value="7"/>
</dbReference>
<dbReference type="OrthoDB" id="503324at2"/>
<name>A0A172ZJ48_9BACL</name>
<dbReference type="RefSeq" id="WP_060535761.1">
    <property type="nucleotide sequence ID" value="NZ_CP013023.1"/>
</dbReference>
<dbReference type="AlphaFoldDB" id="A0A172ZJ48"/>
<feature type="domain" description="BIG2" evidence="2">
    <location>
        <begin position="457"/>
        <end position="537"/>
    </location>
</feature>
<keyword evidence="1" id="KW-0732">Signal</keyword>
<feature type="domain" description="BIG2" evidence="2">
    <location>
        <begin position="118"/>
        <end position="199"/>
    </location>
</feature>
<dbReference type="InterPro" id="IPR008964">
    <property type="entry name" value="Invasin/intimin_cell_adhesion"/>
</dbReference>
<evidence type="ECO:0000259" key="2">
    <source>
        <dbReference type="SMART" id="SM00635"/>
    </source>
</evidence>
<dbReference type="InterPro" id="IPR003343">
    <property type="entry name" value="Big_2"/>
</dbReference>
<gene>
    <name evidence="3" type="ORF">AR543_17720</name>
</gene>
<dbReference type="EMBL" id="CP013023">
    <property type="protein sequence ID" value="ANF97665.1"/>
    <property type="molecule type" value="Genomic_DNA"/>
</dbReference>
<accession>A0A172ZJ48</accession>
<feature type="domain" description="BIG2" evidence="2">
    <location>
        <begin position="37"/>
        <end position="114"/>
    </location>
</feature>
<feature type="domain" description="BIG2" evidence="2">
    <location>
        <begin position="541"/>
        <end position="621"/>
    </location>
</feature>
<dbReference type="STRING" id="1616788.AR543_17720"/>
<reference evidence="4" key="1">
    <citation type="submission" date="2015-10" db="EMBL/GenBank/DDBJ databases">
        <title>Genome of Paenibacillus bovis sp. nov.</title>
        <authorList>
            <person name="Wu Z."/>
            <person name="Gao C."/>
            <person name="Liu Z."/>
            <person name="Zheng H."/>
        </authorList>
    </citation>
    <scope>NUCLEOTIDE SEQUENCE [LARGE SCALE GENOMIC DNA]</scope>
    <source>
        <strain evidence="4">BD3526</strain>
    </source>
</reference>
<reference evidence="3 4" key="2">
    <citation type="journal article" date="2016" name="Int. J. Syst. Evol. Microbiol.">
        <title>Paenibacillus bovis sp. nov., isolated from raw yak (Bos grunniens) milk.</title>
        <authorList>
            <person name="Gao C."/>
            <person name="Han J."/>
            <person name="Liu Z."/>
            <person name="Xu X."/>
            <person name="Hang F."/>
            <person name="Wu Z."/>
        </authorList>
    </citation>
    <scope>NUCLEOTIDE SEQUENCE [LARGE SCALE GENOMIC DNA]</scope>
    <source>
        <strain evidence="3 4">BD3526</strain>
    </source>
</reference>